<evidence type="ECO:0000313" key="3">
    <source>
        <dbReference type="EMBL" id="MOY41357.1"/>
    </source>
</evidence>
<organism evidence="3">
    <name type="scientific">Ixodes scapularis</name>
    <name type="common">Black-legged tick</name>
    <name type="synonym">Deer tick</name>
    <dbReference type="NCBI Taxonomy" id="6945"/>
    <lineage>
        <taxon>Eukaryota</taxon>
        <taxon>Metazoa</taxon>
        <taxon>Ecdysozoa</taxon>
        <taxon>Arthropoda</taxon>
        <taxon>Chelicerata</taxon>
        <taxon>Arachnida</taxon>
        <taxon>Acari</taxon>
        <taxon>Parasitiformes</taxon>
        <taxon>Ixodida</taxon>
        <taxon>Ixodoidea</taxon>
        <taxon>Ixodidae</taxon>
        <taxon>Ixodinae</taxon>
        <taxon>Ixodes</taxon>
    </lineage>
</organism>
<name>A0A4D5RZP1_IXOSC</name>
<feature type="compositionally biased region" description="Low complexity" evidence="1">
    <location>
        <begin position="252"/>
        <end position="273"/>
    </location>
</feature>
<sequence length="295" mass="32291">MIKKPLSCIFFFELLLVALGLELGPNSYFPRTGNIARNTFRTCLYGNNCPRTSNDPRSELLDARFLHWFAAKSERATRPGHGFKAEDNTKRRKIESILGDLPGVQVYLDDILVTEKKGDSTLRQVLLRLRDYGGRLNNEKCKFRQKESVWFRKYSPGEKWSPGVLKSTSGSRLVEAQSPDGANIHRRHADQLRPRDSGDKAPGTSVPPPGTPGSSPTGRPHYRASGDPAARTTSATPGPAEPTPFSPVTTTSAPSEPVPASGGAPAAAGSTPRRSSRTRRPPSRLVYKDRVQGSE</sequence>
<dbReference type="InterPro" id="IPR043128">
    <property type="entry name" value="Rev_trsase/Diguanyl_cyclase"/>
</dbReference>
<evidence type="ECO:0000256" key="1">
    <source>
        <dbReference type="SAM" id="MobiDB-lite"/>
    </source>
</evidence>
<dbReference type="InterPro" id="IPR043502">
    <property type="entry name" value="DNA/RNA_pol_sf"/>
</dbReference>
<evidence type="ECO:0000256" key="2">
    <source>
        <dbReference type="SAM" id="SignalP"/>
    </source>
</evidence>
<dbReference type="AlphaFoldDB" id="A0A4D5RZP1"/>
<keyword evidence="2" id="KW-0732">Signal</keyword>
<dbReference type="Gene3D" id="3.30.70.270">
    <property type="match status" value="1"/>
</dbReference>
<feature type="compositionally biased region" description="Basic and acidic residues" evidence="1">
    <location>
        <begin position="286"/>
        <end position="295"/>
    </location>
</feature>
<dbReference type="EMBL" id="GHJT01007386">
    <property type="protein sequence ID" value="MOY41357.1"/>
    <property type="molecule type" value="Transcribed_RNA"/>
</dbReference>
<feature type="compositionally biased region" description="Basic and acidic residues" evidence="1">
    <location>
        <begin position="189"/>
        <end position="199"/>
    </location>
</feature>
<protein>
    <submittedName>
        <fullName evidence="3">Putative secreted protein</fullName>
    </submittedName>
</protein>
<feature type="region of interest" description="Disordered" evidence="1">
    <location>
        <begin position="161"/>
        <end position="295"/>
    </location>
</feature>
<dbReference type="GO" id="GO:0071897">
    <property type="term" value="P:DNA biosynthetic process"/>
    <property type="evidence" value="ECO:0007669"/>
    <property type="project" value="UniProtKB-ARBA"/>
</dbReference>
<dbReference type="SUPFAM" id="SSF56672">
    <property type="entry name" value="DNA/RNA polymerases"/>
    <property type="match status" value="1"/>
</dbReference>
<accession>A0A4D5RZP1</accession>
<feature type="signal peptide" evidence="2">
    <location>
        <begin position="1"/>
        <end position="20"/>
    </location>
</feature>
<reference evidence="3" key="1">
    <citation type="submission" date="2019-04" db="EMBL/GenBank/DDBJ databases">
        <title>An insight into the mialome of Ixodes scapularis.</title>
        <authorList>
            <person name="Ribeiro J.M."/>
            <person name="Mather T.N."/>
            <person name="Karim S."/>
        </authorList>
    </citation>
    <scope>NUCLEOTIDE SEQUENCE</scope>
</reference>
<feature type="chain" id="PRO_5020039167" evidence="2">
    <location>
        <begin position="21"/>
        <end position="295"/>
    </location>
</feature>
<proteinExistence type="predicted"/>